<protein>
    <submittedName>
        <fullName evidence="2">Uncharacterized protein</fullName>
    </submittedName>
</protein>
<keyword evidence="1" id="KW-0472">Membrane</keyword>
<evidence type="ECO:0000313" key="3">
    <source>
        <dbReference type="Proteomes" id="UP000277256"/>
    </source>
</evidence>
<accession>A0A426UUJ9</accession>
<evidence type="ECO:0000256" key="1">
    <source>
        <dbReference type="SAM" id="Phobius"/>
    </source>
</evidence>
<comment type="caution">
    <text evidence="2">The sequence shown here is derived from an EMBL/GenBank/DDBJ whole genome shotgun (WGS) entry which is preliminary data.</text>
</comment>
<keyword evidence="1" id="KW-1133">Transmembrane helix</keyword>
<reference evidence="2 3" key="1">
    <citation type="submission" date="2018-12" db="EMBL/GenBank/DDBJ databases">
        <title>Glycomyces sp. YIM 121974 draft genome.</title>
        <authorList>
            <person name="Li Q."/>
        </authorList>
    </citation>
    <scope>NUCLEOTIDE SEQUENCE [LARGE SCALE GENOMIC DNA]</scope>
    <source>
        <strain evidence="2 3">YIM 121974</strain>
    </source>
</reference>
<keyword evidence="1" id="KW-0812">Transmembrane</keyword>
<dbReference type="RefSeq" id="WP_125249336.1">
    <property type="nucleotide sequence ID" value="NZ_RSEB01000005.1"/>
</dbReference>
<feature type="transmembrane region" description="Helical" evidence="1">
    <location>
        <begin position="12"/>
        <end position="29"/>
    </location>
</feature>
<proteinExistence type="predicted"/>
<feature type="transmembrane region" description="Helical" evidence="1">
    <location>
        <begin position="41"/>
        <end position="59"/>
    </location>
</feature>
<gene>
    <name evidence="2" type="ORF">EIW28_19295</name>
</gene>
<sequence length="79" mass="8398">MWAAFAERVRVPVAAAAIVTKSTFLALLLPDPVLRADVAAFSVYFALACIVLLGVLIVLESAGRRGQMNARAESDRVAP</sequence>
<dbReference type="Proteomes" id="UP000277256">
    <property type="component" value="Unassembled WGS sequence"/>
</dbReference>
<dbReference type="AlphaFoldDB" id="A0A426UUJ9"/>
<organism evidence="2 3">
    <name type="scientific">Glycomyces terrestris</name>
    <dbReference type="NCBI Taxonomy" id="2493553"/>
    <lineage>
        <taxon>Bacteria</taxon>
        <taxon>Bacillati</taxon>
        <taxon>Actinomycetota</taxon>
        <taxon>Actinomycetes</taxon>
        <taxon>Glycomycetales</taxon>
        <taxon>Glycomycetaceae</taxon>
        <taxon>Glycomyces</taxon>
    </lineage>
</organism>
<dbReference type="EMBL" id="RSEB01000005">
    <property type="protein sequence ID" value="RRR97539.1"/>
    <property type="molecule type" value="Genomic_DNA"/>
</dbReference>
<keyword evidence="3" id="KW-1185">Reference proteome</keyword>
<name>A0A426UUJ9_9ACTN</name>
<evidence type="ECO:0000313" key="2">
    <source>
        <dbReference type="EMBL" id="RRR97539.1"/>
    </source>
</evidence>